<comment type="caution">
    <text evidence="3">The sequence shown here is derived from an EMBL/GenBank/DDBJ whole genome shotgun (WGS) entry which is preliminary data.</text>
</comment>
<evidence type="ECO:0000259" key="1">
    <source>
        <dbReference type="PROSITE" id="PS50404"/>
    </source>
</evidence>
<dbReference type="Pfam" id="PF13410">
    <property type="entry name" value="GST_C_2"/>
    <property type="match status" value="1"/>
</dbReference>
<dbReference type="PROSITE" id="PS50405">
    <property type="entry name" value="GST_CTER"/>
    <property type="match status" value="1"/>
</dbReference>
<dbReference type="PROSITE" id="PS50404">
    <property type="entry name" value="GST_NTER"/>
    <property type="match status" value="1"/>
</dbReference>
<accession>A0A5B0WZ64</accession>
<dbReference type="AlphaFoldDB" id="A0A5B0WZ64"/>
<dbReference type="InterPro" id="IPR036249">
    <property type="entry name" value="Thioredoxin-like_sf"/>
</dbReference>
<sequence length="306" mass="33632">MSDTEIILHHFDASPFAEKVRVALGIKGLDWRSVEIPMVMPKPDLTALTGGYRKTPVMQLGADVYCDTQRIARELEARFDGPALYPEGQQALCEVIAAWSDATLFVPGAGLSMGTNLDLPEPILADRFAFFDFLDRDTLPQRLPALYAQFRAGLQRIDDMLSDGRPFLLGEMVSWADAACYAPVWMCRGNIADADTLLEHMPSLAQWEQKLLALGHGRRSSLTADAALAISRQSQSRVRQEIAETALPHLEPGVSVEVSPEDYGAVPVAGRLLRLTQHEVVLARSDERAGDVVVHFPRLGCKVVAI</sequence>
<dbReference type="EMBL" id="VTUX01000003">
    <property type="protein sequence ID" value="KAA1192360.1"/>
    <property type="molecule type" value="Genomic_DNA"/>
</dbReference>
<keyword evidence="3" id="KW-0808">Transferase</keyword>
<feature type="domain" description="GST C-terminal" evidence="2">
    <location>
        <begin position="86"/>
        <end position="238"/>
    </location>
</feature>
<name>A0A5B0WZ64_9GAMM</name>
<keyword evidence="4" id="KW-1185">Reference proteome</keyword>
<protein>
    <submittedName>
        <fullName evidence="3">Glutathione S-transferase family protein</fullName>
    </submittedName>
</protein>
<dbReference type="InterPro" id="IPR036282">
    <property type="entry name" value="Glutathione-S-Trfase_C_sf"/>
</dbReference>
<dbReference type="InterPro" id="IPR004045">
    <property type="entry name" value="Glutathione_S-Trfase_N"/>
</dbReference>
<dbReference type="CDD" id="cd00299">
    <property type="entry name" value="GST_C_family"/>
    <property type="match status" value="1"/>
</dbReference>
<dbReference type="RefSeq" id="WP_149610652.1">
    <property type="nucleotide sequence ID" value="NZ_VTUX01000003.1"/>
</dbReference>
<dbReference type="Gene3D" id="3.40.30.110">
    <property type="match status" value="2"/>
</dbReference>
<organism evidence="3 4">
    <name type="scientific">Pseudohalioglobus sediminis</name>
    <dbReference type="NCBI Taxonomy" id="2606449"/>
    <lineage>
        <taxon>Bacteria</taxon>
        <taxon>Pseudomonadati</taxon>
        <taxon>Pseudomonadota</taxon>
        <taxon>Gammaproteobacteria</taxon>
        <taxon>Cellvibrionales</taxon>
        <taxon>Halieaceae</taxon>
        <taxon>Pseudohalioglobus</taxon>
    </lineage>
</organism>
<dbReference type="CDD" id="cd00570">
    <property type="entry name" value="GST_N_family"/>
    <property type="match status" value="1"/>
</dbReference>
<dbReference type="SUPFAM" id="SSF47616">
    <property type="entry name" value="GST C-terminal domain-like"/>
    <property type="match status" value="1"/>
</dbReference>
<dbReference type="InterPro" id="IPR010987">
    <property type="entry name" value="Glutathione-S-Trfase_C-like"/>
</dbReference>
<feature type="domain" description="GST N-terminal" evidence="1">
    <location>
        <begin position="4"/>
        <end position="83"/>
    </location>
</feature>
<evidence type="ECO:0000313" key="3">
    <source>
        <dbReference type="EMBL" id="KAA1192360.1"/>
    </source>
</evidence>
<reference evidence="3 4" key="1">
    <citation type="submission" date="2019-09" db="EMBL/GenBank/DDBJ databases">
        <authorList>
            <person name="Chen X.-Y."/>
        </authorList>
    </citation>
    <scope>NUCLEOTIDE SEQUENCE [LARGE SCALE GENOMIC DNA]</scope>
    <source>
        <strain evidence="3 4">NY5</strain>
    </source>
</reference>
<dbReference type="GO" id="GO:0016740">
    <property type="term" value="F:transferase activity"/>
    <property type="evidence" value="ECO:0007669"/>
    <property type="project" value="UniProtKB-KW"/>
</dbReference>
<proteinExistence type="predicted"/>
<dbReference type="Proteomes" id="UP000323708">
    <property type="component" value="Unassembled WGS sequence"/>
</dbReference>
<evidence type="ECO:0000313" key="4">
    <source>
        <dbReference type="Proteomes" id="UP000323708"/>
    </source>
</evidence>
<gene>
    <name evidence="3" type="ORF">F0M18_06690</name>
</gene>
<dbReference type="SUPFAM" id="SSF52833">
    <property type="entry name" value="Thioredoxin-like"/>
    <property type="match status" value="1"/>
</dbReference>
<dbReference type="Pfam" id="PF13417">
    <property type="entry name" value="GST_N_3"/>
    <property type="match status" value="1"/>
</dbReference>
<evidence type="ECO:0000259" key="2">
    <source>
        <dbReference type="PROSITE" id="PS50405"/>
    </source>
</evidence>